<dbReference type="AlphaFoldDB" id="A0ABD1YRZ0"/>
<dbReference type="EMBL" id="JBHFFA010000003">
    <property type="protein sequence ID" value="KAL2633543.1"/>
    <property type="molecule type" value="Genomic_DNA"/>
</dbReference>
<proteinExistence type="predicted"/>
<accession>A0ABD1YRZ0</accession>
<sequence length="327" mass="36070">MDSVPLSQFNCCYNQEPWTHFLSSDSSTELKLEFTETPQLQCQQNSKKGSDQECIQDSTRATHASNGGDYSDQSGYYLPRYLCESVDEHGPGHCYESWGDSNEKVHLKPVGEEVRQGNTMEDNIMIPYGTAVSCHSSNMDASSSNSFDFEASDDVGMPPKDWTGDCLMFQTEYGGAPPENNNPQFNDDMDLCWPTAVPLSSCKMNAHSEMSESSTETIGFLGTVFGGDEHPCTSPESTLDSTAATIHGHLDPGRAGDNIYELKTRRKHALGLIKKAYSARRIANAAKEVAHQKAMKATEAVFKAQCALDYALEKSRESYLDCCIIKN</sequence>
<name>A0ABD1YRZ0_9MARC</name>
<comment type="caution">
    <text evidence="1">The sequence shown here is derived from an EMBL/GenBank/DDBJ whole genome shotgun (WGS) entry which is preliminary data.</text>
</comment>
<protein>
    <submittedName>
        <fullName evidence="1">Uncharacterized protein</fullName>
    </submittedName>
</protein>
<evidence type="ECO:0000313" key="2">
    <source>
        <dbReference type="Proteomes" id="UP001605036"/>
    </source>
</evidence>
<dbReference type="Proteomes" id="UP001605036">
    <property type="component" value="Unassembled WGS sequence"/>
</dbReference>
<reference evidence="1 2" key="1">
    <citation type="submission" date="2024-09" db="EMBL/GenBank/DDBJ databases">
        <title>Chromosome-scale assembly of Riccia fluitans.</title>
        <authorList>
            <person name="Paukszto L."/>
            <person name="Sawicki J."/>
            <person name="Karawczyk K."/>
            <person name="Piernik-Szablinska J."/>
            <person name="Szczecinska M."/>
            <person name="Mazdziarz M."/>
        </authorList>
    </citation>
    <scope>NUCLEOTIDE SEQUENCE [LARGE SCALE GENOMIC DNA]</scope>
    <source>
        <strain evidence="1">Rf_01</strain>
        <tissue evidence="1">Aerial parts of the thallus</tissue>
    </source>
</reference>
<organism evidence="1 2">
    <name type="scientific">Riccia fluitans</name>
    <dbReference type="NCBI Taxonomy" id="41844"/>
    <lineage>
        <taxon>Eukaryota</taxon>
        <taxon>Viridiplantae</taxon>
        <taxon>Streptophyta</taxon>
        <taxon>Embryophyta</taxon>
        <taxon>Marchantiophyta</taxon>
        <taxon>Marchantiopsida</taxon>
        <taxon>Marchantiidae</taxon>
        <taxon>Marchantiales</taxon>
        <taxon>Ricciaceae</taxon>
        <taxon>Riccia</taxon>
    </lineage>
</organism>
<keyword evidence="2" id="KW-1185">Reference proteome</keyword>
<gene>
    <name evidence="1" type="ORF">R1flu_005022</name>
</gene>
<evidence type="ECO:0000313" key="1">
    <source>
        <dbReference type="EMBL" id="KAL2633543.1"/>
    </source>
</evidence>